<reference evidence="3" key="1">
    <citation type="submission" date="2025-08" db="UniProtKB">
        <authorList>
            <consortium name="RefSeq"/>
        </authorList>
    </citation>
    <scope>IDENTIFICATION</scope>
</reference>
<feature type="transmembrane region" description="Helical" evidence="1">
    <location>
        <begin position="7"/>
        <end position="25"/>
    </location>
</feature>
<dbReference type="GeneID" id="113501894"/>
<protein>
    <submittedName>
        <fullName evidence="3">Uncharacterized protein LOC113501894</fullName>
    </submittedName>
</protein>
<evidence type="ECO:0000313" key="3">
    <source>
        <dbReference type="RefSeq" id="XP_026738995.1"/>
    </source>
</evidence>
<dbReference type="RefSeq" id="XP_026738995.1">
    <property type="nucleotide sequence ID" value="XM_026883194.1"/>
</dbReference>
<dbReference type="AlphaFoldDB" id="A0A7E5WE90"/>
<keyword evidence="1" id="KW-1133">Transmembrane helix</keyword>
<keyword evidence="1" id="KW-0812">Transmembrane</keyword>
<name>A0A7E5WE90_TRINI</name>
<evidence type="ECO:0000313" key="2">
    <source>
        <dbReference type="Proteomes" id="UP000322000"/>
    </source>
</evidence>
<accession>A0A7E5WE90</accession>
<dbReference type="InParanoid" id="A0A7E5WE90"/>
<keyword evidence="1" id="KW-0472">Membrane</keyword>
<dbReference type="KEGG" id="tnl:113501894"/>
<organism evidence="2 3">
    <name type="scientific">Trichoplusia ni</name>
    <name type="common">Cabbage looper</name>
    <dbReference type="NCBI Taxonomy" id="7111"/>
    <lineage>
        <taxon>Eukaryota</taxon>
        <taxon>Metazoa</taxon>
        <taxon>Ecdysozoa</taxon>
        <taxon>Arthropoda</taxon>
        <taxon>Hexapoda</taxon>
        <taxon>Insecta</taxon>
        <taxon>Pterygota</taxon>
        <taxon>Neoptera</taxon>
        <taxon>Endopterygota</taxon>
        <taxon>Lepidoptera</taxon>
        <taxon>Glossata</taxon>
        <taxon>Ditrysia</taxon>
        <taxon>Noctuoidea</taxon>
        <taxon>Noctuidae</taxon>
        <taxon>Plusiinae</taxon>
        <taxon>Trichoplusia</taxon>
    </lineage>
</organism>
<evidence type="ECO:0000256" key="1">
    <source>
        <dbReference type="SAM" id="Phobius"/>
    </source>
</evidence>
<dbReference type="Proteomes" id="UP000322000">
    <property type="component" value="Chromosome 16"/>
</dbReference>
<sequence length="159" mass="19057">MKSRHILRTYIIIFTVNFCTCWRFFPTIVDYTFKESVPYVGNAQNEFIYGDCITKKKKFYTHVHLDRMEVIGKIILRGWLNIERMPTCIVLRGSSADNDPVEISKGTAHSFQFCIPRVTFCHSQRRWKYFYYEWFVPYDLAIGMDWDIYLYGPATQEWT</sequence>
<keyword evidence="2" id="KW-1185">Reference proteome</keyword>
<proteinExistence type="predicted"/>
<gene>
    <name evidence="3" type="primary">LOC113501894</name>
</gene>
<dbReference type="OrthoDB" id="7258026at2759"/>